<feature type="region of interest" description="Disordered" evidence="1">
    <location>
        <begin position="142"/>
        <end position="213"/>
    </location>
</feature>
<feature type="compositionally biased region" description="Basic and acidic residues" evidence="1">
    <location>
        <begin position="70"/>
        <end position="80"/>
    </location>
</feature>
<feature type="region of interest" description="Disordered" evidence="1">
    <location>
        <begin position="70"/>
        <end position="109"/>
    </location>
</feature>
<dbReference type="SUPFAM" id="SSF46774">
    <property type="entry name" value="ARID-like"/>
    <property type="match status" value="1"/>
</dbReference>
<feature type="compositionally biased region" description="Polar residues" evidence="1">
    <location>
        <begin position="334"/>
        <end position="343"/>
    </location>
</feature>
<feature type="compositionally biased region" description="Basic and acidic residues" evidence="1">
    <location>
        <begin position="91"/>
        <end position="104"/>
    </location>
</feature>
<keyword evidence="4" id="KW-1185">Reference proteome</keyword>
<dbReference type="SMART" id="SM01014">
    <property type="entry name" value="ARID"/>
    <property type="match status" value="1"/>
</dbReference>
<dbReference type="GO" id="GO:0006357">
    <property type="term" value="P:regulation of transcription by RNA polymerase II"/>
    <property type="evidence" value="ECO:0007669"/>
    <property type="project" value="TreeGrafter"/>
</dbReference>
<feature type="compositionally biased region" description="Low complexity" evidence="1">
    <location>
        <begin position="278"/>
        <end position="321"/>
    </location>
</feature>
<feature type="compositionally biased region" description="Low complexity" evidence="1">
    <location>
        <begin position="155"/>
        <end position="167"/>
    </location>
</feature>
<dbReference type="GO" id="GO:0035060">
    <property type="term" value="C:brahma complex"/>
    <property type="evidence" value="ECO:0007669"/>
    <property type="project" value="InterPro"/>
</dbReference>
<name>A0A8S1HU24_9PELO</name>
<comment type="caution">
    <text evidence="3">The sequence shown here is derived from an EMBL/GenBank/DDBJ whole genome shotgun (WGS) entry which is preliminary data.</text>
</comment>
<proteinExistence type="predicted"/>
<dbReference type="GO" id="GO:0031491">
    <property type="term" value="F:nucleosome binding"/>
    <property type="evidence" value="ECO:0007669"/>
    <property type="project" value="TreeGrafter"/>
</dbReference>
<dbReference type="EMBL" id="CAJGYM010000185">
    <property type="protein sequence ID" value="CAD6199591.1"/>
    <property type="molecule type" value="Genomic_DNA"/>
</dbReference>
<dbReference type="GO" id="GO:0071565">
    <property type="term" value="C:nBAF complex"/>
    <property type="evidence" value="ECO:0007669"/>
    <property type="project" value="TreeGrafter"/>
</dbReference>
<gene>
    <name evidence="3" type="ORF">CAUJ_LOCUS15493</name>
</gene>
<dbReference type="InterPro" id="IPR036431">
    <property type="entry name" value="ARID_dom_sf"/>
</dbReference>
<protein>
    <recommendedName>
        <fullName evidence="2">ARID domain-containing protein</fullName>
    </recommendedName>
</protein>
<feature type="region of interest" description="Disordered" evidence="1">
    <location>
        <begin position="517"/>
        <end position="548"/>
    </location>
</feature>
<dbReference type="SMART" id="SM00501">
    <property type="entry name" value="BRIGHT"/>
    <property type="match status" value="1"/>
</dbReference>
<dbReference type="InterPro" id="IPR021906">
    <property type="entry name" value="BAF250/Osa"/>
</dbReference>
<evidence type="ECO:0000259" key="2">
    <source>
        <dbReference type="PROSITE" id="PS51011"/>
    </source>
</evidence>
<sequence>MPLEGNNSLCDALLVPHTLSSLIPFVDDAADAVERPEKNGSSRRRRQHFPEIAWETAEGADEIACRFAEAPRQRAGERSHPRSSPVSYDAGAERRRNCESTGERARRKRRVDLKSTVFLSLREGPGQKRGVGEWIDSGKTAWIMSSEDGGPGPDPSQDASSNGASSSAPPPAAVPTNRPQPSPQQQPGSMQPPDWAQASPRPPIPEGAMPHPAMPHGYPPHGYPYMPPRGPFPPYGAYPGGFPPGYPGAQQPQHMMRPPHMPPDMVRMPPGPTPTEWAAQQQAAAAAAAHPQPAAQKLKQEPNPATPASLTAPSPSASSIAEESLDEKPRMESPSWSNSSAQRPTMGPPPVVPAGMYPPAQPSPAQQPPATPQTAATPAGTAASTSRPPPASAASKADIIDRLVGPVTAANPARVMPERRAFFERLVMFCEQHGEPITMVPQVSKQNIDLHRLYIAVRNRGGFQQVTKDKSWKSICSEANPELSESSAAGYQLRRHYQKHLLMLECVETGRNPDDEVAFADKLKRQRRKDPPANATGAAQQPPPNFPG</sequence>
<evidence type="ECO:0000313" key="3">
    <source>
        <dbReference type="EMBL" id="CAD6199591.1"/>
    </source>
</evidence>
<evidence type="ECO:0000256" key="1">
    <source>
        <dbReference type="SAM" id="MobiDB-lite"/>
    </source>
</evidence>
<feature type="region of interest" description="Disordered" evidence="1">
    <location>
        <begin position="269"/>
        <end position="397"/>
    </location>
</feature>
<organism evidence="3 4">
    <name type="scientific">Caenorhabditis auriculariae</name>
    <dbReference type="NCBI Taxonomy" id="2777116"/>
    <lineage>
        <taxon>Eukaryota</taxon>
        <taxon>Metazoa</taxon>
        <taxon>Ecdysozoa</taxon>
        <taxon>Nematoda</taxon>
        <taxon>Chromadorea</taxon>
        <taxon>Rhabditida</taxon>
        <taxon>Rhabditina</taxon>
        <taxon>Rhabditomorpha</taxon>
        <taxon>Rhabditoidea</taxon>
        <taxon>Rhabditidae</taxon>
        <taxon>Peloderinae</taxon>
        <taxon>Caenorhabditis</taxon>
    </lineage>
</organism>
<dbReference type="GO" id="GO:0016514">
    <property type="term" value="C:SWI/SNF complex"/>
    <property type="evidence" value="ECO:0007669"/>
    <property type="project" value="InterPro"/>
</dbReference>
<evidence type="ECO:0000313" key="4">
    <source>
        <dbReference type="Proteomes" id="UP000835052"/>
    </source>
</evidence>
<dbReference type="InterPro" id="IPR001606">
    <property type="entry name" value="ARID_dom"/>
</dbReference>
<dbReference type="Proteomes" id="UP000835052">
    <property type="component" value="Unassembled WGS sequence"/>
</dbReference>
<dbReference type="PANTHER" id="PTHR12656">
    <property type="entry name" value="BRG-1 ASSOCIATED FACTOR 250 BAF250"/>
    <property type="match status" value="1"/>
</dbReference>
<dbReference type="GO" id="GO:0045893">
    <property type="term" value="P:positive regulation of DNA-templated transcription"/>
    <property type="evidence" value="ECO:0007669"/>
    <property type="project" value="TreeGrafter"/>
</dbReference>
<dbReference type="PROSITE" id="PS51011">
    <property type="entry name" value="ARID"/>
    <property type="match status" value="1"/>
</dbReference>
<dbReference type="Gene3D" id="1.10.150.60">
    <property type="entry name" value="ARID DNA-binding domain"/>
    <property type="match status" value="1"/>
</dbReference>
<dbReference type="PANTHER" id="PTHR12656:SF5">
    <property type="entry name" value="TRITHORAX GROUP PROTEIN OSA"/>
    <property type="match status" value="1"/>
</dbReference>
<feature type="compositionally biased region" description="Pro residues" evidence="1">
    <location>
        <begin position="359"/>
        <end position="371"/>
    </location>
</feature>
<accession>A0A8S1HU24</accession>
<dbReference type="Pfam" id="PF01388">
    <property type="entry name" value="ARID"/>
    <property type="match status" value="1"/>
</dbReference>
<dbReference type="GO" id="GO:0003677">
    <property type="term" value="F:DNA binding"/>
    <property type="evidence" value="ECO:0007669"/>
    <property type="project" value="InterPro"/>
</dbReference>
<dbReference type="GO" id="GO:0005654">
    <property type="term" value="C:nucleoplasm"/>
    <property type="evidence" value="ECO:0007669"/>
    <property type="project" value="TreeGrafter"/>
</dbReference>
<dbReference type="OrthoDB" id="8709537at2759"/>
<dbReference type="GO" id="GO:0006338">
    <property type="term" value="P:chromatin remodeling"/>
    <property type="evidence" value="ECO:0007669"/>
    <property type="project" value="InterPro"/>
</dbReference>
<dbReference type="CDD" id="cd16865">
    <property type="entry name" value="ARID_ARID1A-like"/>
    <property type="match status" value="1"/>
</dbReference>
<dbReference type="AlphaFoldDB" id="A0A8S1HU24"/>
<reference evidence="3" key="1">
    <citation type="submission" date="2020-10" db="EMBL/GenBank/DDBJ databases">
        <authorList>
            <person name="Kikuchi T."/>
        </authorList>
    </citation>
    <scope>NUCLEOTIDE SEQUENCE</scope>
    <source>
        <strain evidence="3">NKZ352</strain>
    </source>
</reference>
<feature type="compositionally biased region" description="Pro residues" evidence="1">
    <location>
        <begin position="168"/>
        <end position="184"/>
    </location>
</feature>
<feature type="compositionally biased region" description="Low complexity" evidence="1">
    <location>
        <begin position="372"/>
        <end position="386"/>
    </location>
</feature>
<feature type="domain" description="ARID" evidence="2">
    <location>
        <begin position="416"/>
        <end position="509"/>
    </location>
</feature>